<protein>
    <submittedName>
        <fullName evidence="5">Strictosidine synthase</fullName>
    </submittedName>
</protein>
<sequence length="324" mass="34287">MDRSRGGLVPLAYVGIGGRGPEDVVADDRGRVLTGVEDGRILRLSRISDPVRTRVEVLAETGGRPLGLELLPDGDLLVCDARMGLLRVAVGDGTVRVLADSVAGEPLAFCSNAVALPDGTVCFTASSRRYPLEHWVGDLVEHSGTGRLLCLAPGKDTPDVLLDGLQFANGLALSGDESFLVIAETGARRLTRYWLTGPDTGRSEPFVEDLPGAPDNLWRGPDGLTWVALAGPRVAALDAAHRAAPAAVRRAAARVALRAPFRPGGFAGVIAVDDTGRIVHDLTRRRSGFRMVTSVCRAEDRLVLGSVWERGVAVCELPGEHQGG</sequence>
<reference evidence="5" key="1">
    <citation type="journal article" date="2014" name="Int. J. Syst. Evol. Microbiol.">
        <title>Complete genome sequence of Corynebacterium casei LMG S-19264T (=DSM 44701T), isolated from a smear-ripened cheese.</title>
        <authorList>
            <consortium name="US DOE Joint Genome Institute (JGI-PGF)"/>
            <person name="Walter F."/>
            <person name="Albersmeier A."/>
            <person name="Kalinowski J."/>
            <person name="Ruckert C."/>
        </authorList>
    </citation>
    <scope>NUCLEOTIDE SEQUENCE</scope>
    <source>
        <strain evidence="5">JCM 4815</strain>
    </source>
</reference>
<name>A0A918QAH4_9ACTN</name>
<keyword evidence="2" id="KW-0597">Phosphoprotein</keyword>
<dbReference type="AlphaFoldDB" id="A0A918QAH4"/>
<evidence type="ECO:0000256" key="2">
    <source>
        <dbReference type="ARBA" id="ARBA00022553"/>
    </source>
</evidence>
<dbReference type="EMBL" id="BMVW01000020">
    <property type="protein sequence ID" value="GGZ37637.1"/>
    <property type="molecule type" value="Genomic_DNA"/>
</dbReference>
<evidence type="ECO:0000313" key="6">
    <source>
        <dbReference type="Proteomes" id="UP000622166"/>
    </source>
</evidence>
<dbReference type="PANTHER" id="PTHR10426:SF88">
    <property type="entry name" value="ADIPOCYTE PLASMA MEMBRANE-ASSOCIATED PROTEIN HEMOMUCIN-RELATED"/>
    <property type="match status" value="1"/>
</dbReference>
<evidence type="ECO:0000256" key="3">
    <source>
        <dbReference type="ARBA" id="ARBA00023180"/>
    </source>
</evidence>
<dbReference type="Pfam" id="PF03088">
    <property type="entry name" value="Str_synth"/>
    <property type="match status" value="1"/>
</dbReference>
<keyword evidence="6" id="KW-1185">Reference proteome</keyword>
<feature type="domain" description="Strictosidine synthase conserved region" evidence="4">
    <location>
        <begin position="118"/>
        <end position="197"/>
    </location>
</feature>
<evidence type="ECO:0000256" key="1">
    <source>
        <dbReference type="ARBA" id="ARBA00009191"/>
    </source>
</evidence>
<dbReference type="GO" id="GO:0016787">
    <property type="term" value="F:hydrolase activity"/>
    <property type="evidence" value="ECO:0007669"/>
    <property type="project" value="TreeGrafter"/>
</dbReference>
<comment type="similarity">
    <text evidence="1">Belongs to the strictosidine synthase family.</text>
</comment>
<dbReference type="SUPFAM" id="SSF63829">
    <property type="entry name" value="Calcium-dependent phosphotriesterase"/>
    <property type="match status" value="1"/>
</dbReference>
<dbReference type="InterPro" id="IPR018119">
    <property type="entry name" value="Strictosidine_synth_cons-reg"/>
</dbReference>
<dbReference type="RefSeq" id="WP_189866026.1">
    <property type="nucleotide sequence ID" value="NZ_BMVW01000020.1"/>
</dbReference>
<dbReference type="Pfam" id="PF20067">
    <property type="entry name" value="SSL_N"/>
    <property type="match status" value="1"/>
</dbReference>
<organism evidence="5 6">
    <name type="scientific">Streptomyces poonensis</name>
    <dbReference type="NCBI Taxonomy" id="68255"/>
    <lineage>
        <taxon>Bacteria</taxon>
        <taxon>Bacillati</taxon>
        <taxon>Actinomycetota</taxon>
        <taxon>Actinomycetes</taxon>
        <taxon>Kitasatosporales</taxon>
        <taxon>Streptomycetaceae</taxon>
        <taxon>Streptomyces</taxon>
    </lineage>
</organism>
<evidence type="ECO:0000259" key="4">
    <source>
        <dbReference type="Pfam" id="PF03088"/>
    </source>
</evidence>
<gene>
    <name evidence="5" type="ORF">GCM10010365_67970</name>
</gene>
<dbReference type="Proteomes" id="UP000622166">
    <property type="component" value="Unassembled WGS sequence"/>
</dbReference>
<evidence type="ECO:0000313" key="5">
    <source>
        <dbReference type="EMBL" id="GGZ37637.1"/>
    </source>
</evidence>
<dbReference type="Gene3D" id="2.120.10.30">
    <property type="entry name" value="TolB, C-terminal domain"/>
    <property type="match status" value="1"/>
</dbReference>
<proteinExistence type="inferred from homology"/>
<keyword evidence="3" id="KW-0325">Glycoprotein</keyword>
<reference evidence="5" key="2">
    <citation type="submission" date="2020-09" db="EMBL/GenBank/DDBJ databases">
        <authorList>
            <person name="Sun Q."/>
            <person name="Ohkuma M."/>
        </authorList>
    </citation>
    <scope>NUCLEOTIDE SEQUENCE</scope>
    <source>
        <strain evidence="5">JCM 4815</strain>
    </source>
</reference>
<comment type="caution">
    <text evidence="5">The sequence shown here is derived from an EMBL/GenBank/DDBJ whole genome shotgun (WGS) entry which is preliminary data.</text>
</comment>
<dbReference type="PANTHER" id="PTHR10426">
    <property type="entry name" value="STRICTOSIDINE SYNTHASE-RELATED"/>
    <property type="match status" value="1"/>
</dbReference>
<dbReference type="InterPro" id="IPR011042">
    <property type="entry name" value="6-blade_b-propeller_TolB-like"/>
</dbReference>
<accession>A0A918QAH4</accession>